<accession>A0A4C2ACV6</accession>
<comment type="caution">
    <text evidence="1">The sequence shown here is derived from an EMBL/GenBank/DDBJ whole genome shotgun (WGS) entry which is preliminary data.</text>
</comment>
<protein>
    <submittedName>
        <fullName evidence="1">Uncharacterized protein</fullName>
    </submittedName>
</protein>
<keyword evidence="2" id="KW-1185">Reference proteome</keyword>
<sequence>MALKNETPLEATVCRRFDELRRDRESLADEGRGRPLLAVTGEKVLTAKKLTQDNERIRRDCTLQIGSRSVHEMLEDDRFALGTAHSNAWLEDSGRTAQRHDSAI</sequence>
<evidence type="ECO:0000313" key="2">
    <source>
        <dbReference type="Proteomes" id="UP000299102"/>
    </source>
</evidence>
<dbReference type="AlphaFoldDB" id="A0A4C2ACV6"/>
<proteinExistence type="predicted"/>
<dbReference type="Proteomes" id="UP000299102">
    <property type="component" value="Unassembled WGS sequence"/>
</dbReference>
<gene>
    <name evidence="1" type="ORF">EVAR_70063_1</name>
</gene>
<dbReference type="EMBL" id="BGZK01003026">
    <property type="protein sequence ID" value="GBP97910.1"/>
    <property type="molecule type" value="Genomic_DNA"/>
</dbReference>
<name>A0A4C2ACV6_EUMVA</name>
<evidence type="ECO:0000313" key="1">
    <source>
        <dbReference type="EMBL" id="GBP97910.1"/>
    </source>
</evidence>
<organism evidence="1 2">
    <name type="scientific">Eumeta variegata</name>
    <name type="common">Bagworm moth</name>
    <name type="synonym">Eumeta japonica</name>
    <dbReference type="NCBI Taxonomy" id="151549"/>
    <lineage>
        <taxon>Eukaryota</taxon>
        <taxon>Metazoa</taxon>
        <taxon>Ecdysozoa</taxon>
        <taxon>Arthropoda</taxon>
        <taxon>Hexapoda</taxon>
        <taxon>Insecta</taxon>
        <taxon>Pterygota</taxon>
        <taxon>Neoptera</taxon>
        <taxon>Endopterygota</taxon>
        <taxon>Lepidoptera</taxon>
        <taxon>Glossata</taxon>
        <taxon>Ditrysia</taxon>
        <taxon>Tineoidea</taxon>
        <taxon>Psychidae</taxon>
        <taxon>Oiketicinae</taxon>
        <taxon>Eumeta</taxon>
    </lineage>
</organism>
<reference evidence="1 2" key="1">
    <citation type="journal article" date="2019" name="Commun. Biol.">
        <title>The bagworm genome reveals a unique fibroin gene that provides high tensile strength.</title>
        <authorList>
            <person name="Kono N."/>
            <person name="Nakamura H."/>
            <person name="Ohtoshi R."/>
            <person name="Tomita M."/>
            <person name="Numata K."/>
            <person name="Arakawa K."/>
        </authorList>
    </citation>
    <scope>NUCLEOTIDE SEQUENCE [LARGE SCALE GENOMIC DNA]</scope>
</reference>